<evidence type="ECO:0000259" key="5">
    <source>
        <dbReference type="PROSITE" id="PS50056"/>
    </source>
</evidence>
<dbReference type="SUPFAM" id="SSF52821">
    <property type="entry name" value="Rhodanese/Cell cycle control phosphatase"/>
    <property type="match status" value="1"/>
</dbReference>
<dbReference type="InterPro" id="IPR000387">
    <property type="entry name" value="Tyr_Pase_dom"/>
</dbReference>
<dbReference type="Gene3D" id="3.90.190.10">
    <property type="entry name" value="Protein tyrosine phosphatase superfamily"/>
    <property type="match status" value="1"/>
</dbReference>
<gene>
    <name evidence="7" type="ORF">CSUB01_01272</name>
</gene>
<protein>
    <recommendedName>
        <fullName evidence="2">protein-tyrosine-phosphatase</fullName>
        <ecNumber evidence="2">3.1.3.48</ecNumber>
    </recommendedName>
</protein>
<feature type="compositionally biased region" description="Polar residues" evidence="3">
    <location>
        <begin position="111"/>
        <end position="120"/>
    </location>
</feature>
<dbReference type="InterPro" id="IPR000242">
    <property type="entry name" value="PTP_cat"/>
</dbReference>
<evidence type="ECO:0000259" key="6">
    <source>
        <dbReference type="PROSITE" id="PS50206"/>
    </source>
</evidence>
<dbReference type="eggNOG" id="KOG0789">
    <property type="taxonomic scope" value="Eukaryota"/>
</dbReference>
<dbReference type="PANTHER" id="PTHR19134">
    <property type="entry name" value="RECEPTOR-TYPE TYROSINE-PROTEIN PHOSPHATASE"/>
    <property type="match status" value="1"/>
</dbReference>
<dbReference type="PROSITE" id="PS00383">
    <property type="entry name" value="TYR_PHOSPHATASE_1"/>
    <property type="match status" value="1"/>
</dbReference>
<organism evidence="7 8">
    <name type="scientific">Colletotrichum sublineola</name>
    <name type="common">Sorghum anthracnose fungus</name>
    <dbReference type="NCBI Taxonomy" id="1173701"/>
    <lineage>
        <taxon>Eukaryota</taxon>
        <taxon>Fungi</taxon>
        <taxon>Dikarya</taxon>
        <taxon>Ascomycota</taxon>
        <taxon>Pezizomycotina</taxon>
        <taxon>Sordariomycetes</taxon>
        <taxon>Hypocreomycetidae</taxon>
        <taxon>Glomerellales</taxon>
        <taxon>Glomerellaceae</taxon>
        <taxon>Colletotrichum</taxon>
        <taxon>Colletotrichum graminicola species complex</taxon>
    </lineage>
</organism>
<dbReference type="PRINTS" id="PR00700">
    <property type="entry name" value="PRTYPHPHTASE"/>
</dbReference>
<feature type="region of interest" description="Disordered" evidence="3">
    <location>
        <begin position="673"/>
        <end position="715"/>
    </location>
</feature>
<dbReference type="AlphaFoldDB" id="A0A066XMW5"/>
<dbReference type="InterPro" id="IPR003595">
    <property type="entry name" value="Tyr_Pase_cat"/>
</dbReference>
<dbReference type="SUPFAM" id="SSF52799">
    <property type="entry name" value="(Phosphotyrosine protein) phosphatases II"/>
    <property type="match status" value="1"/>
</dbReference>
<sequence length="968" mass="106630">MLDKRSNDGATSVHYTMKTPHSAPRHSPGPRSSHSHTHSQSKLAVPAAKSPKPSTPVASPWMPYSVGQSMPPQKLSPVRQPEARASSPNYFGLVVEQSADPRDSSAMPRDNWSSPTSSVKSFGAAIPKQVPIDANPDYEAFKRQADLNRGIGFSLSSSHFPQAPPNPTTLRPRPARWNTHASDNASDLSIPRVPKERPLSRMDVDQQSSHDSAYISSDSKRNSEASIQPPAILNLNMPRFESPKQSESPFDRRTTLSKVEDRHPRLSISQNRIDAPAPNNAKLNHPRAETVPPTMESGPSLMTPSQLKDLIKADGSESDLLLLDLRVSQQYAQSRIKGALNLCIPTTLLKRATFNLTKLQKTFQNPAMEERFSKWKSTKHLVVYDAYSAEKRDAVSCMNMVKKFTNEGYTGGLYILRGGFNAFADAYPELVDEGHGAVASGGVLAATSAGNRPGIAPVIGGVMLPMTQNNANPFFSNIRQNMDLADGVGQLDIARPSGLESPTLPRWLRDASKPSDHGKQVSEKFLSIEQAEQARMKAAYSMFSGSEKNKSAPQLCGIEQGGKNRYKDILPFEHARVKLQGRPDGACDYVNASHIKSSRSNKRYIATQGPLPATFEDFWSVIWEQDVRVVVMLTAESEGGQLKCHPYWQGRDFGSMRLKPLSEKKVSLDFDRHRANQGSPAPSAAAAAEAGRRRANTTTTLEATSTGSAPAPPQGETPYVIIRKFALSHTSHPFAPMREITHLHYPSWPDFGVPAQPSHLLALVEMANVMQRSARPVDTSSVSAARASPESGSIAWYDEPEMDQRARPILVHCSAGCGRTGTFCTVDTVIDMLKRQRLAKTNTRPVRKRDSDGDIKMSGQSEEPSPREKTFDLNPGSRRQSVEARRGSPDQTPLDTSWLADDSDTLDLIQKTVEDFRNQRLSMVQSLRQYVLCYETVLEYVWRVHEKNSPSNKGGRARSGSLQVRGDT</sequence>
<dbReference type="SMART" id="SM00404">
    <property type="entry name" value="PTPc_motif"/>
    <property type="match status" value="1"/>
</dbReference>
<dbReference type="EMBL" id="JMSE01000824">
    <property type="protein sequence ID" value="KDN67345.1"/>
    <property type="molecule type" value="Genomic_DNA"/>
</dbReference>
<dbReference type="EC" id="3.1.3.48" evidence="2"/>
<proteinExistence type="inferred from homology"/>
<feature type="region of interest" description="Disordered" evidence="3">
    <location>
        <begin position="1"/>
        <end position="120"/>
    </location>
</feature>
<feature type="compositionally biased region" description="Low complexity" evidence="3">
    <location>
        <begin position="678"/>
        <end position="689"/>
    </location>
</feature>
<dbReference type="Pfam" id="PF00581">
    <property type="entry name" value="Rhodanese"/>
    <property type="match status" value="1"/>
</dbReference>
<evidence type="ECO:0000256" key="1">
    <source>
        <dbReference type="ARBA" id="ARBA00009649"/>
    </source>
</evidence>
<dbReference type="PROSITE" id="PS50055">
    <property type="entry name" value="TYR_PHOSPHATASE_PTP"/>
    <property type="match status" value="1"/>
</dbReference>
<evidence type="ECO:0000313" key="8">
    <source>
        <dbReference type="Proteomes" id="UP000027238"/>
    </source>
</evidence>
<name>A0A066XMW5_COLSU</name>
<dbReference type="Pfam" id="PF00102">
    <property type="entry name" value="Y_phosphatase"/>
    <property type="match status" value="2"/>
</dbReference>
<feature type="domain" description="Rhodanese" evidence="6">
    <location>
        <begin position="316"/>
        <end position="432"/>
    </location>
</feature>
<keyword evidence="8" id="KW-1185">Reference proteome</keyword>
<feature type="domain" description="Tyrosine-protein phosphatase" evidence="4">
    <location>
        <begin position="563"/>
        <end position="940"/>
    </location>
</feature>
<dbReference type="InterPro" id="IPR050348">
    <property type="entry name" value="Protein-Tyr_Phosphatase"/>
</dbReference>
<feature type="compositionally biased region" description="Basic and acidic residues" evidence="3">
    <location>
        <begin position="193"/>
        <end position="204"/>
    </location>
</feature>
<dbReference type="OrthoDB" id="6058203at2759"/>
<feature type="region of interest" description="Disordered" evidence="3">
    <location>
        <begin position="153"/>
        <end position="301"/>
    </location>
</feature>
<dbReference type="CDD" id="cd18533">
    <property type="entry name" value="PTP_fungal"/>
    <property type="match status" value="1"/>
</dbReference>
<dbReference type="FunFam" id="3.40.250.10:FF:000051">
    <property type="entry name" value="Protein tyrosine phosphatase (Pyp1), putative"/>
    <property type="match status" value="1"/>
</dbReference>
<dbReference type="InterPro" id="IPR029021">
    <property type="entry name" value="Prot-tyrosine_phosphatase-like"/>
</dbReference>
<feature type="domain" description="Tyrosine specific protein phosphatases" evidence="5">
    <location>
        <begin position="801"/>
        <end position="862"/>
    </location>
</feature>
<dbReference type="OMA" id="WQQDVRV"/>
<comment type="similarity">
    <text evidence="1">Belongs to the protein-tyrosine phosphatase family. Non-receptor class subfamily.</text>
</comment>
<evidence type="ECO:0000256" key="3">
    <source>
        <dbReference type="SAM" id="MobiDB-lite"/>
    </source>
</evidence>
<dbReference type="InterPro" id="IPR016130">
    <property type="entry name" value="Tyr_Pase_AS"/>
</dbReference>
<dbReference type="PROSITE" id="PS50206">
    <property type="entry name" value="RHODANESE_3"/>
    <property type="match status" value="1"/>
</dbReference>
<feature type="compositionally biased region" description="Low complexity" evidence="3">
    <location>
        <begin position="697"/>
        <end position="706"/>
    </location>
</feature>
<dbReference type="SMART" id="SM00194">
    <property type="entry name" value="PTPc"/>
    <property type="match status" value="1"/>
</dbReference>
<dbReference type="CDD" id="cd01446">
    <property type="entry name" value="DSP_MapKP"/>
    <property type="match status" value="1"/>
</dbReference>
<dbReference type="HOGENOM" id="CLU_001645_11_0_1"/>
<feature type="compositionally biased region" description="Low complexity" evidence="3">
    <location>
        <begin position="20"/>
        <end position="32"/>
    </location>
</feature>
<dbReference type="PROSITE" id="PS50056">
    <property type="entry name" value="TYR_PHOSPHATASE_2"/>
    <property type="match status" value="1"/>
</dbReference>
<reference evidence="8" key="1">
    <citation type="journal article" date="2014" name="Genome Announc.">
        <title>Draft genome sequence of Colletotrichum sublineola, a destructive pathogen of cultivated sorghum.</title>
        <authorList>
            <person name="Baroncelli R."/>
            <person name="Sanz-Martin J.M."/>
            <person name="Rech G.E."/>
            <person name="Sukno S.A."/>
            <person name="Thon M.R."/>
        </authorList>
    </citation>
    <scope>NUCLEOTIDE SEQUENCE [LARGE SCALE GENOMIC DNA]</scope>
    <source>
        <strain evidence="8">TX430BB</strain>
    </source>
</reference>
<feature type="compositionally biased region" description="Basic and acidic residues" evidence="3">
    <location>
        <begin position="241"/>
        <end position="264"/>
    </location>
</feature>
<comment type="caution">
    <text evidence="7">The sequence shown here is derived from an EMBL/GenBank/DDBJ whole genome shotgun (WGS) entry which is preliminary data.</text>
</comment>
<dbReference type="Gene3D" id="3.40.250.10">
    <property type="entry name" value="Rhodanese-like domain"/>
    <property type="match status" value="1"/>
</dbReference>
<dbReference type="InterPro" id="IPR001763">
    <property type="entry name" value="Rhodanese-like_dom"/>
</dbReference>
<accession>A0A066XMW5</accession>
<feature type="region of interest" description="Disordered" evidence="3">
    <location>
        <begin position="947"/>
        <end position="968"/>
    </location>
</feature>
<feature type="region of interest" description="Disordered" evidence="3">
    <location>
        <begin position="840"/>
        <end position="898"/>
    </location>
</feature>
<evidence type="ECO:0000259" key="4">
    <source>
        <dbReference type="PROSITE" id="PS50055"/>
    </source>
</evidence>
<evidence type="ECO:0000313" key="7">
    <source>
        <dbReference type="EMBL" id="KDN67345.1"/>
    </source>
</evidence>
<dbReference type="GO" id="GO:0004725">
    <property type="term" value="F:protein tyrosine phosphatase activity"/>
    <property type="evidence" value="ECO:0007669"/>
    <property type="project" value="UniProtKB-EC"/>
</dbReference>
<dbReference type="STRING" id="1173701.A0A066XMW5"/>
<evidence type="ECO:0000256" key="2">
    <source>
        <dbReference type="ARBA" id="ARBA00013064"/>
    </source>
</evidence>
<dbReference type="Proteomes" id="UP000027238">
    <property type="component" value="Unassembled WGS sequence"/>
</dbReference>
<dbReference type="SMART" id="SM00450">
    <property type="entry name" value="RHOD"/>
    <property type="match status" value="1"/>
</dbReference>
<dbReference type="InterPro" id="IPR036873">
    <property type="entry name" value="Rhodanese-like_dom_sf"/>
</dbReference>
<dbReference type="PANTHER" id="PTHR19134:SF561">
    <property type="entry name" value="PROTEIN TYROSINE PHOSPHATASE 36E, ISOFORM A"/>
    <property type="match status" value="1"/>
</dbReference>